<evidence type="ECO:0000313" key="2">
    <source>
        <dbReference type="Proteomes" id="UP000677515"/>
    </source>
</evidence>
<proteinExistence type="predicted"/>
<dbReference type="EMBL" id="AP024329">
    <property type="protein sequence ID" value="BCQ35269.1"/>
    <property type="molecule type" value="Genomic_DNA"/>
</dbReference>
<organism evidence="1 2">
    <name type="scientific">Erwinia rhapontici</name>
    <name type="common">Pectobacterium rhapontici</name>
    <dbReference type="NCBI Taxonomy" id="55212"/>
    <lineage>
        <taxon>Bacteria</taxon>
        <taxon>Pseudomonadati</taxon>
        <taxon>Pseudomonadota</taxon>
        <taxon>Gammaproteobacteria</taxon>
        <taxon>Enterobacterales</taxon>
        <taxon>Erwiniaceae</taxon>
        <taxon>Erwinia</taxon>
    </lineage>
</organism>
<name>A0ABM7N1A3_ERWRD</name>
<accession>A0ABM7N1A3</accession>
<gene>
    <name evidence="1" type="ORF">ERHA53_26120</name>
</gene>
<dbReference type="Proteomes" id="UP000677515">
    <property type="component" value="Chromosome"/>
</dbReference>
<evidence type="ECO:0000313" key="1">
    <source>
        <dbReference type="EMBL" id="BCQ35269.1"/>
    </source>
</evidence>
<sequence>MSSFREQLKQGAFQRSKTIQSKIHKFIGIFTITAEGYCEFDFSKEENFFLLKASRNDSKRCKGVVR</sequence>
<protein>
    <submittedName>
        <fullName evidence="1">Uncharacterized protein</fullName>
    </submittedName>
</protein>
<keyword evidence="2" id="KW-1185">Reference proteome</keyword>
<reference evidence="1 2" key="1">
    <citation type="submission" date="2021-01" db="EMBL/GenBank/DDBJ databases">
        <title>Complete genome sequence of Erwinia rhapontici MAFF 311153.</title>
        <authorList>
            <person name="Morohoshi T."/>
            <person name="Someya N."/>
        </authorList>
    </citation>
    <scope>NUCLEOTIDE SEQUENCE [LARGE SCALE GENOMIC DNA]</scope>
    <source>
        <strain evidence="1 2">MAFF 311153</strain>
    </source>
</reference>